<evidence type="ECO:0000313" key="3">
    <source>
        <dbReference type="Proteomes" id="UP000322667"/>
    </source>
</evidence>
<name>A0A5D2MZ29_GOSTO</name>
<sequence>MTTTKRRKEKNSTAKKFFVLFLFLSAIKPKRNRFVASFAYRQKINTKRHNSNQKNQIQSLKGAENRRKGKLTWIHSGGHRQRRRCMKHR</sequence>
<organism evidence="2 3">
    <name type="scientific">Gossypium tomentosum</name>
    <name type="common">Hawaiian cotton</name>
    <name type="synonym">Gossypium sandvicense</name>
    <dbReference type="NCBI Taxonomy" id="34277"/>
    <lineage>
        <taxon>Eukaryota</taxon>
        <taxon>Viridiplantae</taxon>
        <taxon>Streptophyta</taxon>
        <taxon>Embryophyta</taxon>
        <taxon>Tracheophyta</taxon>
        <taxon>Spermatophyta</taxon>
        <taxon>Magnoliopsida</taxon>
        <taxon>eudicotyledons</taxon>
        <taxon>Gunneridae</taxon>
        <taxon>Pentapetalae</taxon>
        <taxon>rosids</taxon>
        <taxon>malvids</taxon>
        <taxon>Malvales</taxon>
        <taxon>Malvaceae</taxon>
        <taxon>Malvoideae</taxon>
        <taxon>Gossypium</taxon>
    </lineage>
</organism>
<feature type="compositionally biased region" description="Basic residues" evidence="1">
    <location>
        <begin position="77"/>
        <end position="89"/>
    </location>
</feature>
<proteinExistence type="predicted"/>
<feature type="region of interest" description="Disordered" evidence="1">
    <location>
        <begin position="46"/>
        <end position="89"/>
    </location>
</feature>
<protein>
    <submittedName>
        <fullName evidence="2">Uncharacterized protein</fullName>
    </submittedName>
</protein>
<reference evidence="2 3" key="1">
    <citation type="submission" date="2019-07" db="EMBL/GenBank/DDBJ databases">
        <title>WGS assembly of Gossypium tomentosum.</title>
        <authorList>
            <person name="Chen Z.J."/>
            <person name="Sreedasyam A."/>
            <person name="Ando A."/>
            <person name="Song Q."/>
            <person name="De L."/>
            <person name="Hulse-Kemp A."/>
            <person name="Ding M."/>
            <person name="Ye W."/>
            <person name="Kirkbride R."/>
            <person name="Jenkins J."/>
            <person name="Plott C."/>
            <person name="Lovell J."/>
            <person name="Lin Y.-M."/>
            <person name="Vaughn R."/>
            <person name="Liu B."/>
            <person name="Li W."/>
            <person name="Simpson S."/>
            <person name="Scheffler B."/>
            <person name="Saski C."/>
            <person name="Grover C."/>
            <person name="Hu G."/>
            <person name="Conover J."/>
            <person name="Carlson J."/>
            <person name="Shu S."/>
            <person name="Boston L."/>
            <person name="Williams M."/>
            <person name="Peterson D."/>
            <person name="Mcgee K."/>
            <person name="Jones D."/>
            <person name="Wendel J."/>
            <person name="Stelly D."/>
            <person name="Grimwood J."/>
            <person name="Schmutz J."/>
        </authorList>
    </citation>
    <scope>NUCLEOTIDE SEQUENCE [LARGE SCALE GENOMIC DNA]</scope>
    <source>
        <strain evidence="2">7179.01</strain>
    </source>
</reference>
<gene>
    <name evidence="2" type="ORF">ES332_A12G174300v1</name>
</gene>
<dbReference type="EMBL" id="CM017621">
    <property type="protein sequence ID" value="TYH96394.1"/>
    <property type="molecule type" value="Genomic_DNA"/>
</dbReference>
<evidence type="ECO:0000313" key="2">
    <source>
        <dbReference type="EMBL" id="TYH96394.1"/>
    </source>
</evidence>
<dbReference type="Proteomes" id="UP000322667">
    <property type="component" value="Chromosome A12"/>
</dbReference>
<keyword evidence="3" id="KW-1185">Reference proteome</keyword>
<accession>A0A5D2MZ29</accession>
<evidence type="ECO:0000256" key="1">
    <source>
        <dbReference type="SAM" id="MobiDB-lite"/>
    </source>
</evidence>
<dbReference type="AlphaFoldDB" id="A0A5D2MZ29"/>